<sequence>MRTYARINSIEASQRNQEASIRNLEKQIGQLVKLVLERTLGTLSNNAEENKSPFRKLSKELKKVEKLIFLHSIKKSLKKLGQKRQKKREKAKTNSDFKDQGVAFGCTRKNGTRSENKMNAREDPTSHTPGPGQTFPRHKMKFRNGTGDEFNGNMFFKSNPYKTYITTTVKGIRLHLDRAILAQNLGIPNEGHSIFYEHASTSILADPTWVYFKALASFHVHAQAVTSIGGMTMKGRGARQFNKGVISRPRQRKKKQRIWLRTTKRTIYEPCG</sequence>
<accession>A0ACC0CBB1</accession>
<comment type="caution">
    <text evidence="1">The sequence shown here is derived from an EMBL/GenBank/DDBJ whole genome shotgun (WGS) entry which is preliminary data.</text>
</comment>
<keyword evidence="2" id="KW-1185">Reference proteome</keyword>
<dbReference type="Proteomes" id="UP001060085">
    <property type="component" value="Linkage Group LG01"/>
</dbReference>
<reference evidence="2" key="1">
    <citation type="journal article" date="2023" name="Nat. Plants">
        <title>Single-cell RNA sequencing provides a high-resolution roadmap for understanding the multicellular compartmentation of specialized metabolism.</title>
        <authorList>
            <person name="Sun S."/>
            <person name="Shen X."/>
            <person name="Li Y."/>
            <person name="Li Y."/>
            <person name="Wang S."/>
            <person name="Li R."/>
            <person name="Zhang H."/>
            <person name="Shen G."/>
            <person name="Guo B."/>
            <person name="Wei J."/>
            <person name="Xu J."/>
            <person name="St-Pierre B."/>
            <person name="Chen S."/>
            <person name="Sun C."/>
        </authorList>
    </citation>
    <scope>NUCLEOTIDE SEQUENCE [LARGE SCALE GENOMIC DNA]</scope>
</reference>
<organism evidence="1 2">
    <name type="scientific">Catharanthus roseus</name>
    <name type="common">Madagascar periwinkle</name>
    <name type="synonym">Vinca rosea</name>
    <dbReference type="NCBI Taxonomy" id="4058"/>
    <lineage>
        <taxon>Eukaryota</taxon>
        <taxon>Viridiplantae</taxon>
        <taxon>Streptophyta</taxon>
        <taxon>Embryophyta</taxon>
        <taxon>Tracheophyta</taxon>
        <taxon>Spermatophyta</taxon>
        <taxon>Magnoliopsida</taxon>
        <taxon>eudicotyledons</taxon>
        <taxon>Gunneridae</taxon>
        <taxon>Pentapetalae</taxon>
        <taxon>asterids</taxon>
        <taxon>lamiids</taxon>
        <taxon>Gentianales</taxon>
        <taxon>Apocynaceae</taxon>
        <taxon>Rauvolfioideae</taxon>
        <taxon>Vinceae</taxon>
        <taxon>Catharanthinae</taxon>
        <taxon>Catharanthus</taxon>
    </lineage>
</organism>
<evidence type="ECO:0000313" key="1">
    <source>
        <dbReference type="EMBL" id="KAI5682170.1"/>
    </source>
</evidence>
<protein>
    <submittedName>
        <fullName evidence="1">Uncharacterized protein</fullName>
    </submittedName>
</protein>
<gene>
    <name evidence="1" type="ORF">M9H77_03398</name>
</gene>
<dbReference type="EMBL" id="CM044701">
    <property type="protein sequence ID" value="KAI5682170.1"/>
    <property type="molecule type" value="Genomic_DNA"/>
</dbReference>
<proteinExistence type="predicted"/>
<name>A0ACC0CBB1_CATRO</name>
<evidence type="ECO:0000313" key="2">
    <source>
        <dbReference type="Proteomes" id="UP001060085"/>
    </source>
</evidence>